<dbReference type="GO" id="GO:0016491">
    <property type="term" value="F:oxidoreductase activity"/>
    <property type="evidence" value="ECO:0007669"/>
    <property type="project" value="UniProtKB-KW"/>
</dbReference>
<proteinExistence type="inferred from homology"/>
<sequence length="259" mass="27137">MITESLSPALPHVALVTGAARRIGRAIALDLARAGFAVAVHHSRSAAEAEAVVASISAQGGRAISVAADLSREDEVAALLGRVAAQLGPVGVLVNNASTFERDDALDATRESWDLHMEVNLRAPFVLTQSLAHHLPATAEAVVVNLIDQRVWNLTPHFTTYTLSKAGLWTLTRTLALALAPRIRVVAIGPGPALPSARQSEESFAAQVSSLPLNRGTGPDEICAVLRFLLSTPSITGQMIALDGGQHLGWGVGGDSFVE</sequence>
<evidence type="ECO:0000313" key="3">
    <source>
        <dbReference type="EMBL" id="CCG41512.1"/>
    </source>
</evidence>
<protein>
    <submittedName>
        <fullName evidence="3">Dehydrogenase with different specificities</fullName>
    </submittedName>
</protein>
<dbReference type="NCBIfam" id="NF006597">
    <property type="entry name" value="PRK09134.1"/>
    <property type="match status" value="1"/>
</dbReference>
<comment type="similarity">
    <text evidence="1">Belongs to the short-chain dehydrogenases/reductases (SDR) family.</text>
</comment>
<dbReference type="EMBL" id="CAHP01000021">
    <property type="protein sequence ID" value="CCG41512.1"/>
    <property type="molecule type" value="Genomic_DNA"/>
</dbReference>
<dbReference type="InterPro" id="IPR002347">
    <property type="entry name" value="SDR_fam"/>
</dbReference>
<reference evidence="3 4" key="1">
    <citation type="journal article" date="2012" name="J. Bacteriol.">
        <title>Draft Genome Sequence of the Purple Photosynthetic Bacterium Phaeospirillum molischianum DSM120, a Particularly Versatile Bacterium.</title>
        <authorList>
            <person name="Duquesne K."/>
            <person name="Prima V."/>
            <person name="Ji B."/>
            <person name="Rouy Z."/>
            <person name="Medigue C."/>
            <person name="Talla E."/>
            <person name="Sturgis J.N."/>
        </authorList>
    </citation>
    <scope>NUCLEOTIDE SEQUENCE [LARGE SCALE GENOMIC DNA]</scope>
    <source>
        <strain evidence="4">DSM120</strain>
    </source>
</reference>
<dbReference type="Pfam" id="PF13561">
    <property type="entry name" value="adh_short_C2"/>
    <property type="match status" value="1"/>
</dbReference>
<evidence type="ECO:0000313" key="4">
    <source>
        <dbReference type="Proteomes" id="UP000004169"/>
    </source>
</evidence>
<evidence type="ECO:0000256" key="2">
    <source>
        <dbReference type="ARBA" id="ARBA00023002"/>
    </source>
</evidence>
<dbReference type="OrthoDB" id="9786360at2"/>
<keyword evidence="4" id="KW-1185">Reference proteome</keyword>
<dbReference type="SUPFAM" id="SSF51735">
    <property type="entry name" value="NAD(P)-binding Rossmann-fold domains"/>
    <property type="match status" value="1"/>
</dbReference>
<dbReference type="Proteomes" id="UP000004169">
    <property type="component" value="Unassembled WGS sequence"/>
</dbReference>
<name>H8FT24_MAGML</name>
<accession>H8FT24</accession>
<dbReference type="STRING" id="1150626.PHAMO_280046"/>
<organism evidence="3 4">
    <name type="scientific">Magnetospirillum molischianum DSM 120</name>
    <dbReference type="NCBI Taxonomy" id="1150626"/>
    <lineage>
        <taxon>Bacteria</taxon>
        <taxon>Pseudomonadati</taxon>
        <taxon>Pseudomonadota</taxon>
        <taxon>Alphaproteobacteria</taxon>
        <taxon>Rhodospirillales</taxon>
        <taxon>Rhodospirillaceae</taxon>
        <taxon>Magnetospirillum</taxon>
    </lineage>
</organism>
<dbReference type="PANTHER" id="PTHR43639">
    <property type="entry name" value="OXIDOREDUCTASE, SHORT-CHAIN DEHYDROGENASE/REDUCTASE FAMILY (AFU_ORTHOLOGUE AFUA_5G02870)"/>
    <property type="match status" value="1"/>
</dbReference>
<dbReference type="PANTHER" id="PTHR43639:SF1">
    <property type="entry name" value="SHORT-CHAIN DEHYDROGENASE_REDUCTASE FAMILY PROTEIN"/>
    <property type="match status" value="1"/>
</dbReference>
<dbReference type="PRINTS" id="PR00081">
    <property type="entry name" value="GDHRDH"/>
</dbReference>
<comment type="caution">
    <text evidence="3">The sequence shown here is derived from an EMBL/GenBank/DDBJ whole genome shotgun (WGS) entry which is preliminary data.</text>
</comment>
<gene>
    <name evidence="3" type="ORF">PHAMO_280046</name>
</gene>
<dbReference type="eggNOG" id="COG1028">
    <property type="taxonomic scope" value="Bacteria"/>
</dbReference>
<dbReference type="Gene3D" id="3.40.50.720">
    <property type="entry name" value="NAD(P)-binding Rossmann-like Domain"/>
    <property type="match status" value="1"/>
</dbReference>
<evidence type="ECO:0000256" key="1">
    <source>
        <dbReference type="ARBA" id="ARBA00006484"/>
    </source>
</evidence>
<keyword evidence="2" id="KW-0560">Oxidoreductase</keyword>
<dbReference type="AlphaFoldDB" id="H8FT24"/>
<dbReference type="RefSeq" id="WP_002728674.1">
    <property type="nucleotide sequence ID" value="NZ_CAHP01000021.1"/>
</dbReference>
<dbReference type="InterPro" id="IPR036291">
    <property type="entry name" value="NAD(P)-bd_dom_sf"/>
</dbReference>